<evidence type="ECO:0008006" key="3">
    <source>
        <dbReference type="Google" id="ProtNLM"/>
    </source>
</evidence>
<evidence type="ECO:0000313" key="1">
    <source>
        <dbReference type="EMBL" id="MBW0496892.1"/>
    </source>
</evidence>
<name>A0A9Q3DB13_9BASI</name>
<evidence type="ECO:0000313" key="2">
    <source>
        <dbReference type="Proteomes" id="UP000765509"/>
    </source>
</evidence>
<organism evidence="1 2">
    <name type="scientific">Austropuccinia psidii MF-1</name>
    <dbReference type="NCBI Taxonomy" id="1389203"/>
    <lineage>
        <taxon>Eukaryota</taxon>
        <taxon>Fungi</taxon>
        <taxon>Dikarya</taxon>
        <taxon>Basidiomycota</taxon>
        <taxon>Pucciniomycotina</taxon>
        <taxon>Pucciniomycetes</taxon>
        <taxon>Pucciniales</taxon>
        <taxon>Sphaerophragmiaceae</taxon>
        <taxon>Austropuccinia</taxon>
    </lineage>
</organism>
<dbReference type="OrthoDB" id="2791290at2759"/>
<sequence length="264" mass="30154">MEIECQPAGFTLTQKWLIRSIVLKHWDGKKTNTTPLPTKSKVSTITQDERIIDQKSFLTIVGSLSYVANGTRPDISFAVNLLARHAQAPGHQHWTLLQHLLGYLHHTQWKGLRLFPNNEEITVSLDASWGVEFSRSTHRYLMMVHGCAIPWSSKRLATVASSMSHAEYMALSLASRKGMWLKRLINDVFGRGMHLLLLSNNKSAIRISKDLASNKKTRHLDRDFYIVNKEAELQWVCTRDMKADGLTKILGPLLHHWFCSHFLS</sequence>
<dbReference type="PANTHER" id="PTHR11439">
    <property type="entry name" value="GAG-POL-RELATED RETROTRANSPOSON"/>
    <property type="match status" value="1"/>
</dbReference>
<keyword evidence="2" id="KW-1185">Reference proteome</keyword>
<protein>
    <recommendedName>
        <fullName evidence="3">Reverse transcriptase Ty1/copia-type domain-containing protein</fullName>
    </recommendedName>
</protein>
<comment type="caution">
    <text evidence="1">The sequence shown here is derived from an EMBL/GenBank/DDBJ whole genome shotgun (WGS) entry which is preliminary data.</text>
</comment>
<dbReference type="PANTHER" id="PTHR11439:SF467">
    <property type="entry name" value="INTEGRASE CATALYTIC DOMAIN-CONTAINING PROTEIN"/>
    <property type="match status" value="1"/>
</dbReference>
<accession>A0A9Q3DB13</accession>
<proteinExistence type="predicted"/>
<gene>
    <name evidence="1" type="ORF">O181_036607</name>
</gene>
<dbReference type="EMBL" id="AVOT02013886">
    <property type="protein sequence ID" value="MBW0496892.1"/>
    <property type="molecule type" value="Genomic_DNA"/>
</dbReference>
<dbReference type="Proteomes" id="UP000765509">
    <property type="component" value="Unassembled WGS sequence"/>
</dbReference>
<dbReference type="AlphaFoldDB" id="A0A9Q3DB13"/>
<dbReference type="CDD" id="cd09272">
    <property type="entry name" value="RNase_HI_RT_Ty1"/>
    <property type="match status" value="1"/>
</dbReference>
<reference evidence="1" key="1">
    <citation type="submission" date="2021-03" db="EMBL/GenBank/DDBJ databases">
        <title>Draft genome sequence of rust myrtle Austropuccinia psidii MF-1, a brazilian biotype.</title>
        <authorList>
            <person name="Quecine M.C."/>
            <person name="Pachon D.M.R."/>
            <person name="Bonatelli M.L."/>
            <person name="Correr F.H."/>
            <person name="Franceschini L.M."/>
            <person name="Leite T.F."/>
            <person name="Margarido G.R.A."/>
            <person name="Almeida C.A."/>
            <person name="Ferrarezi J.A."/>
            <person name="Labate C.A."/>
        </authorList>
    </citation>
    <scope>NUCLEOTIDE SEQUENCE</scope>
    <source>
        <strain evidence="1">MF-1</strain>
    </source>
</reference>